<feature type="domain" description="Sulfide dehydrogenase [flavocytochrome c] flavoprotein chain central" evidence="6">
    <location>
        <begin position="170"/>
        <end position="283"/>
    </location>
</feature>
<dbReference type="Gene3D" id="3.90.760.10">
    <property type="entry name" value="Flavocytochrome c sulphide dehydrogenase, flavin-binding domain"/>
    <property type="match status" value="1"/>
</dbReference>
<dbReference type="GO" id="GO:0050660">
    <property type="term" value="F:flavin adenine dinucleotide binding"/>
    <property type="evidence" value="ECO:0007669"/>
    <property type="project" value="InterPro"/>
</dbReference>
<dbReference type="InterPro" id="IPR037092">
    <property type="entry name" value="FlavoCytC_S_DH_flav-bd_sf"/>
</dbReference>
<dbReference type="Pfam" id="PF21706">
    <property type="entry name" value="FCSD_central"/>
    <property type="match status" value="1"/>
</dbReference>
<dbReference type="GO" id="GO:0016491">
    <property type="term" value="F:oxidoreductase activity"/>
    <property type="evidence" value="ECO:0007669"/>
    <property type="project" value="InterPro"/>
</dbReference>
<dbReference type="PANTHER" id="PTHR43755">
    <property type="match status" value="1"/>
</dbReference>
<keyword evidence="3" id="KW-0732">Signal</keyword>
<dbReference type="InterPro" id="IPR023753">
    <property type="entry name" value="FAD/NAD-binding_dom"/>
</dbReference>
<name>A0A2G8T314_9BURK</name>
<keyword evidence="2" id="KW-0274">FAD</keyword>
<keyword evidence="1" id="KW-0285">Flavoprotein</keyword>
<dbReference type="RefSeq" id="WP_099915301.1">
    <property type="nucleotide sequence ID" value="NZ_BMHS01000012.1"/>
</dbReference>
<dbReference type="InterPro" id="IPR052541">
    <property type="entry name" value="SQRD"/>
</dbReference>
<dbReference type="SUPFAM" id="SSF51905">
    <property type="entry name" value="FAD/NAD(P)-binding domain"/>
    <property type="match status" value="2"/>
</dbReference>
<dbReference type="EMBL" id="PDOB01000008">
    <property type="protein sequence ID" value="PIL40421.1"/>
    <property type="molecule type" value="Genomic_DNA"/>
</dbReference>
<comment type="caution">
    <text evidence="7">The sequence shown here is derived from an EMBL/GenBank/DDBJ whole genome shotgun (WGS) entry which is preliminary data.</text>
</comment>
<dbReference type="AlphaFoldDB" id="A0A2G8T314"/>
<reference evidence="7 8" key="1">
    <citation type="submission" date="2017-10" db="EMBL/GenBank/DDBJ databases">
        <title>Massilia psychrophilum sp. nov., a novel purple-pigmented bacterium isolated from Tianshan glacier, Xinjiang Municipality, China.</title>
        <authorList>
            <person name="Wang H."/>
        </authorList>
    </citation>
    <scope>NUCLEOTIDE SEQUENCE [LARGE SCALE GENOMIC DNA]</scope>
    <source>
        <strain evidence="7 8">JCM 30813</strain>
    </source>
</reference>
<dbReference type="SUPFAM" id="SSF55424">
    <property type="entry name" value="FAD/NAD-linked reductases, dimerisation (C-terminal) domain"/>
    <property type="match status" value="1"/>
</dbReference>
<dbReference type="InterPro" id="IPR049386">
    <property type="entry name" value="FCSD_central"/>
</dbReference>
<dbReference type="Pfam" id="PF07992">
    <property type="entry name" value="Pyr_redox_2"/>
    <property type="match status" value="1"/>
</dbReference>
<gene>
    <name evidence="7" type="ORF">CR103_07040</name>
</gene>
<dbReference type="InterPro" id="IPR015323">
    <property type="entry name" value="FlavoCytC_S_DH_flav-bd"/>
</dbReference>
<evidence type="ECO:0000259" key="5">
    <source>
        <dbReference type="Pfam" id="PF09242"/>
    </source>
</evidence>
<dbReference type="Proteomes" id="UP000228593">
    <property type="component" value="Unassembled WGS sequence"/>
</dbReference>
<evidence type="ECO:0000259" key="6">
    <source>
        <dbReference type="Pfam" id="PF21706"/>
    </source>
</evidence>
<feature type="signal peptide" evidence="3">
    <location>
        <begin position="1"/>
        <end position="22"/>
    </location>
</feature>
<dbReference type="InterPro" id="IPR036188">
    <property type="entry name" value="FAD/NAD-bd_sf"/>
</dbReference>
<feature type="domain" description="FAD/NAD(P)-binding" evidence="4">
    <location>
        <begin position="36"/>
        <end position="143"/>
    </location>
</feature>
<dbReference type="Gene3D" id="3.50.50.60">
    <property type="entry name" value="FAD/NAD(P)-binding domain"/>
    <property type="match status" value="2"/>
</dbReference>
<sequence length="425" mass="46229">MRRRDFLELALAGSAWSSMAAAAGTGAQSRKTSLGRVVVVGAGFGGATAAKYVRILSGGRIDVILVDQNPDFISCPVSNRVLGGQKTLEQLTFGYDSLRQNHGVKFMQGRVTAIDADQSHIVIEGKKQDKKLSYDRLIVAPGIDFIVDAFPTLAGAQQQIPHAWKAGPQTRNLHQQLIAMPAGGVFTIVVPAQPYRCPPAPYERACQVAFYLTTHNPRAKIMVLDANPVITSKRALFERAWRDLYPGMIEYVPGSELQQVEVATKTVKTAFDTVKSHVLNIIPPQRAGRIAQECGLANVEGRWCEVDFVSYASTVLPRVHVIGDAIDSGLPKSAHMSNAQAKICARAVVALMQGQAPDPAPAFANTCYSYIDDRQAMHVSTLYRYDAAKRSMQSDKGSILSDHPSAQEGVDAEAWAQQIWGDVLR</sequence>
<dbReference type="PANTHER" id="PTHR43755:SF1">
    <property type="entry name" value="FAD-DEPENDENT PYRIDINE NUCLEOTIDE-DISULPHIDE OXIDOREDUCTASE"/>
    <property type="match status" value="1"/>
</dbReference>
<dbReference type="InterPro" id="IPR016156">
    <property type="entry name" value="FAD/NAD-linked_Rdtase_dimer_sf"/>
</dbReference>
<evidence type="ECO:0000256" key="1">
    <source>
        <dbReference type="ARBA" id="ARBA00022630"/>
    </source>
</evidence>
<evidence type="ECO:0000256" key="3">
    <source>
        <dbReference type="SAM" id="SignalP"/>
    </source>
</evidence>
<evidence type="ECO:0000259" key="4">
    <source>
        <dbReference type="Pfam" id="PF07992"/>
    </source>
</evidence>
<keyword evidence="8" id="KW-1185">Reference proteome</keyword>
<protein>
    <submittedName>
        <fullName evidence="7">Flavocytochrome C</fullName>
    </submittedName>
</protein>
<accession>A0A2G8T314</accession>
<evidence type="ECO:0000313" key="7">
    <source>
        <dbReference type="EMBL" id="PIL40421.1"/>
    </source>
</evidence>
<feature type="chain" id="PRO_5013688196" evidence="3">
    <location>
        <begin position="23"/>
        <end position="425"/>
    </location>
</feature>
<dbReference type="Pfam" id="PF09242">
    <property type="entry name" value="FCSD-flav_bind"/>
    <property type="match status" value="1"/>
</dbReference>
<evidence type="ECO:0000256" key="2">
    <source>
        <dbReference type="ARBA" id="ARBA00022827"/>
    </source>
</evidence>
<proteinExistence type="predicted"/>
<evidence type="ECO:0000313" key="8">
    <source>
        <dbReference type="Proteomes" id="UP000228593"/>
    </source>
</evidence>
<organism evidence="7 8">
    <name type="scientific">Massilia psychrophila</name>
    <dbReference type="NCBI Taxonomy" id="1603353"/>
    <lineage>
        <taxon>Bacteria</taxon>
        <taxon>Pseudomonadati</taxon>
        <taxon>Pseudomonadota</taxon>
        <taxon>Betaproteobacteria</taxon>
        <taxon>Burkholderiales</taxon>
        <taxon>Oxalobacteraceae</taxon>
        <taxon>Telluria group</taxon>
        <taxon>Massilia</taxon>
    </lineage>
</organism>
<dbReference type="OrthoDB" id="9802771at2"/>
<feature type="domain" description="Flavocytochrome c sulphide dehydrogenase flavin-binding" evidence="5">
    <location>
        <begin position="359"/>
        <end position="424"/>
    </location>
</feature>